<dbReference type="GO" id="GO:0003723">
    <property type="term" value="F:RNA binding"/>
    <property type="evidence" value="ECO:0007669"/>
    <property type="project" value="UniProtKB-UniRule"/>
</dbReference>
<dbReference type="InterPro" id="IPR049560">
    <property type="entry name" value="MeTrfase_RsmB-F_NOP2_cat"/>
</dbReference>
<gene>
    <name evidence="7" type="ORF">JCM21531_174</name>
</gene>
<proteinExistence type="inferred from homology"/>
<dbReference type="SUPFAM" id="SSF53335">
    <property type="entry name" value="S-adenosyl-L-methionine-dependent methyltransferases"/>
    <property type="match status" value="1"/>
</dbReference>
<dbReference type="GO" id="GO:0008173">
    <property type="term" value="F:RNA methyltransferase activity"/>
    <property type="evidence" value="ECO:0007669"/>
    <property type="project" value="InterPro"/>
</dbReference>
<dbReference type="Gene3D" id="3.40.50.150">
    <property type="entry name" value="Vaccinia Virus protein VP39"/>
    <property type="match status" value="1"/>
</dbReference>
<dbReference type="InterPro" id="IPR029063">
    <property type="entry name" value="SAM-dependent_MTases_sf"/>
</dbReference>
<sequence length="122" mass="14016">MVDAPCTGFGIIRRKPDIKWSRNLEDKAEIVSLQEKILSTASKYVKSGGVLVYSTCTIEPEENEKAVEKFIEENKDFYLEDITSFLPDTLRKESARKGYIQLYPNIDGIDGFFIARMRKRSN</sequence>
<keyword evidence="8" id="KW-1185">Reference proteome</keyword>
<dbReference type="InterPro" id="IPR001678">
    <property type="entry name" value="MeTrfase_RsmB-F_NOP2_dom"/>
</dbReference>
<evidence type="ECO:0000256" key="5">
    <source>
        <dbReference type="PROSITE-ProRule" id="PRU01023"/>
    </source>
</evidence>
<feature type="active site" description="Nucleophile" evidence="5">
    <location>
        <position position="56"/>
    </location>
</feature>
<dbReference type="AlphaFoldDB" id="W4V0U9"/>
<protein>
    <submittedName>
        <fullName evidence="7">16S rRNA (Cytosine(967)-C(5))-methyltransferase</fullName>
    </submittedName>
</protein>
<comment type="caution">
    <text evidence="7">The sequence shown here is derived from an EMBL/GenBank/DDBJ whole genome shotgun (WGS) entry which is preliminary data.</text>
</comment>
<dbReference type="EMBL" id="BAVR01000002">
    <property type="protein sequence ID" value="GAE86846.1"/>
    <property type="molecule type" value="Genomic_DNA"/>
</dbReference>
<dbReference type="InterPro" id="IPR023267">
    <property type="entry name" value="RCMT"/>
</dbReference>
<keyword evidence="3 5" id="KW-0949">S-adenosyl-L-methionine</keyword>
<name>W4V0U9_9FIRM</name>
<evidence type="ECO:0000256" key="1">
    <source>
        <dbReference type="ARBA" id="ARBA00022603"/>
    </source>
</evidence>
<keyword evidence="1 5" id="KW-0489">Methyltransferase</keyword>
<feature type="binding site" evidence="5">
    <location>
        <position position="3"/>
    </location>
    <ligand>
        <name>S-adenosyl-L-methionine</name>
        <dbReference type="ChEBI" id="CHEBI:59789"/>
    </ligand>
</feature>
<dbReference type="STRING" id="1294263.JCM21531_174"/>
<organism evidence="7 8">
    <name type="scientific">Acetivibrio straminisolvens JCM 21531</name>
    <dbReference type="NCBI Taxonomy" id="1294263"/>
    <lineage>
        <taxon>Bacteria</taxon>
        <taxon>Bacillati</taxon>
        <taxon>Bacillota</taxon>
        <taxon>Clostridia</taxon>
        <taxon>Eubacteriales</taxon>
        <taxon>Oscillospiraceae</taxon>
        <taxon>Acetivibrio</taxon>
    </lineage>
</organism>
<evidence type="ECO:0000259" key="6">
    <source>
        <dbReference type="PROSITE" id="PS51686"/>
    </source>
</evidence>
<evidence type="ECO:0000256" key="4">
    <source>
        <dbReference type="ARBA" id="ARBA00022884"/>
    </source>
</evidence>
<reference evidence="7" key="1">
    <citation type="journal article" date="2014" name="Genome Announc.">
        <title>Draft Genome Sequence of Clostridium straminisolvens Strain JCM 21531T, Isolated from a Cellulose-Degrading Bacterial Community.</title>
        <authorList>
            <person name="Yuki M."/>
            <person name="Oshima K."/>
            <person name="Suda W."/>
            <person name="Sakamoto M."/>
            <person name="Kitamura K."/>
            <person name="Iida T."/>
            <person name="Hattori M."/>
            <person name="Ohkuma M."/>
        </authorList>
    </citation>
    <scope>NUCLEOTIDE SEQUENCE [LARGE SCALE GENOMIC DNA]</scope>
    <source>
        <strain evidence="7">JCM 21531</strain>
    </source>
</reference>
<dbReference type="PROSITE" id="PS51686">
    <property type="entry name" value="SAM_MT_RSMB_NOP"/>
    <property type="match status" value="1"/>
</dbReference>
<dbReference type="PANTHER" id="PTHR22807">
    <property type="entry name" value="NOP2 YEAST -RELATED NOL1/NOP2/FMU SUN DOMAIN-CONTAINING"/>
    <property type="match status" value="1"/>
</dbReference>
<evidence type="ECO:0000313" key="8">
    <source>
        <dbReference type="Proteomes" id="UP000019109"/>
    </source>
</evidence>
<evidence type="ECO:0000256" key="3">
    <source>
        <dbReference type="ARBA" id="ARBA00022691"/>
    </source>
</evidence>
<comment type="caution">
    <text evidence="5">Lacks conserved residue(s) required for the propagation of feature annotation.</text>
</comment>
<dbReference type="Proteomes" id="UP000019109">
    <property type="component" value="Unassembled WGS sequence"/>
</dbReference>
<evidence type="ECO:0000256" key="2">
    <source>
        <dbReference type="ARBA" id="ARBA00022679"/>
    </source>
</evidence>
<dbReference type="GO" id="GO:0001510">
    <property type="term" value="P:RNA methylation"/>
    <property type="evidence" value="ECO:0007669"/>
    <property type="project" value="InterPro"/>
</dbReference>
<feature type="domain" description="SAM-dependent MTase RsmB/NOP-type" evidence="6">
    <location>
        <begin position="1"/>
        <end position="120"/>
    </location>
</feature>
<dbReference type="PANTHER" id="PTHR22807:SF53">
    <property type="entry name" value="RIBOSOMAL RNA SMALL SUBUNIT METHYLTRANSFERASE B-RELATED"/>
    <property type="match status" value="1"/>
</dbReference>
<dbReference type="PRINTS" id="PR02008">
    <property type="entry name" value="RCMTFAMILY"/>
</dbReference>
<comment type="similarity">
    <text evidence="5">Belongs to the class I-like SAM-binding methyltransferase superfamily. RsmB/NOP family.</text>
</comment>
<keyword evidence="4 5" id="KW-0694">RNA-binding</keyword>
<evidence type="ECO:0000313" key="7">
    <source>
        <dbReference type="EMBL" id="GAE86846.1"/>
    </source>
</evidence>
<keyword evidence="2 5" id="KW-0808">Transferase</keyword>
<dbReference type="Pfam" id="PF01189">
    <property type="entry name" value="Methyltr_RsmB-F"/>
    <property type="match status" value="1"/>
</dbReference>
<accession>W4V0U9</accession>